<dbReference type="InParanoid" id="B9R9C5"/>
<keyword evidence="4" id="KW-0067">ATP-binding</keyword>
<dbReference type="SUPFAM" id="SSF53067">
    <property type="entry name" value="Actin-like ATPase domain"/>
    <property type="match status" value="2"/>
</dbReference>
<keyword evidence="5" id="KW-0346">Stress response</keyword>
<evidence type="ECO:0000256" key="2">
    <source>
        <dbReference type="ARBA" id="ARBA00007381"/>
    </source>
</evidence>
<comment type="subcellular location">
    <subcellularLocation>
        <location evidence="1">Endoplasmic reticulum lumen</location>
    </subcellularLocation>
</comment>
<dbReference type="GO" id="GO:0005788">
    <property type="term" value="C:endoplasmic reticulum lumen"/>
    <property type="evidence" value="ECO:0007669"/>
    <property type="project" value="UniProtKB-SubCell"/>
</dbReference>
<name>B9R9C5_RICCO</name>
<dbReference type="InterPro" id="IPR013126">
    <property type="entry name" value="Hsp_70_fam"/>
</dbReference>
<dbReference type="eggNOG" id="KOG0101">
    <property type="taxonomic scope" value="Eukaryota"/>
</dbReference>
<proteinExistence type="inferred from homology"/>
<dbReference type="STRING" id="3988.B9R9C5"/>
<dbReference type="FunFam" id="3.30.30.30:FF:000005">
    <property type="entry name" value="Heat shock protein ssb1"/>
    <property type="match status" value="1"/>
</dbReference>
<dbReference type="InterPro" id="IPR018181">
    <property type="entry name" value="Heat_shock_70_CS"/>
</dbReference>
<sequence>MPSDIKLWPFKVIVGPDDKPIIVVTYKGEEKQLAAQDISSMVLIKIDTIVLAYFNDSQRQATKDPGVIAGLNVMCIINEPIAYGLDKKTSSDGEKNVLIFDLGGGTFDVSLLTIEEGSRPQLVIRILVVRILITEWLITLSKSLRGSTRRISLKNLELLSDHSYTTITRSRFEELNMDLFKKCMEPVLELTEEEEEERNRRRQ</sequence>
<dbReference type="PROSITE" id="PS00329">
    <property type="entry name" value="HSP70_2"/>
    <property type="match status" value="1"/>
</dbReference>
<dbReference type="Gene3D" id="3.90.640.10">
    <property type="entry name" value="Actin, Chain A, domain 4"/>
    <property type="match status" value="1"/>
</dbReference>
<dbReference type="AlphaFoldDB" id="B9R9C5"/>
<dbReference type="Pfam" id="PF00012">
    <property type="entry name" value="HSP70"/>
    <property type="match status" value="1"/>
</dbReference>
<reference evidence="6" key="1">
    <citation type="journal article" date="2010" name="Nat. Biotechnol.">
        <title>Draft genome sequence of the oilseed species Ricinus communis.</title>
        <authorList>
            <person name="Chan A.P."/>
            <person name="Crabtree J."/>
            <person name="Zhao Q."/>
            <person name="Lorenzi H."/>
            <person name="Orvis J."/>
            <person name="Puiu D."/>
            <person name="Melake-Berhan A."/>
            <person name="Jones K.M."/>
            <person name="Redman J."/>
            <person name="Chen G."/>
            <person name="Cahoon E.B."/>
            <person name="Gedil M."/>
            <person name="Stanke M."/>
            <person name="Haas B.J."/>
            <person name="Wortman J.R."/>
            <person name="Fraser-Liggett C.M."/>
            <person name="Ravel J."/>
            <person name="Rabinowicz P.D."/>
        </authorList>
    </citation>
    <scope>NUCLEOTIDE SEQUENCE [LARGE SCALE GENOMIC DNA]</scope>
    <source>
        <strain evidence="6">cv. Hale</strain>
    </source>
</reference>
<gene>
    <name evidence="5" type="ORF">RCOM_1496380</name>
</gene>
<dbReference type="EMBL" id="EQ973773">
    <property type="protein sequence ID" value="EEF51402.1"/>
    <property type="molecule type" value="Genomic_DNA"/>
</dbReference>
<keyword evidence="5" id="KW-0560">Oxidoreductase</keyword>
<dbReference type="GO" id="GO:0032440">
    <property type="term" value="F:2-alkenal reductase [NAD(P)H] activity"/>
    <property type="evidence" value="ECO:0007669"/>
    <property type="project" value="UniProtKB-EC"/>
</dbReference>
<evidence type="ECO:0000313" key="5">
    <source>
        <dbReference type="EMBL" id="EEF51402.1"/>
    </source>
</evidence>
<dbReference type="GO" id="GO:0005524">
    <property type="term" value="F:ATP binding"/>
    <property type="evidence" value="ECO:0007669"/>
    <property type="project" value="UniProtKB-KW"/>
</dbReference>
<dbReference type="Gene3D" id="3.30.30.30">
    <property type="match status" value="1"/>
</dbReference>
<dbReference type="PANTHER" id="PTHR19375">
    <property type="entry name" value="HEAT SHOCK PROTEIN 70KDA"/>
    <property type="match status" value="1"/>
</dbReference>
<keyword evidence="3" id="KW-0547">Nucleotide-binding</keyword>
<dbReference type="EC" id="1.3.1.74" evidence="5"/>
<evidence type="ECO:0000256" key="1">
    <source>
        <dbReference type="ARBA" id="ARBA00004319"/>
    </source>
</evidence>
<protein>
    <submittedName>
        <fullName evidence="5">Heat shock protein, putative</fullName>
        <ecNumber evidence="5">1.3.1.74</ecNumber>
    </submittedName>
</protein>
<evidence type="ECO:0000256" key="3">
    <source>
        <dbReference type="ARBA" id="ARBA00022741"/>
    </source>
</evidence>
<accession>B9R9C5</accession>
<organism evidence="5 6">
    <name type="scientific">Ricinus communis</name>
    <name type="common">Castor bean</name>
    <dbReference type="NCBI Taxonomy" id="3988"/>
    <lineage>
        <taxon>Eukaryota</taxon>
        <taxon>Viridiplantae</taxon>
        <taxon>Streptophyta</taxon>
        <taxon>Embryophyta</taxon>
        <taxon>Tracheophyta</taxon>
        <taxon>Spermatophyta</taxon>
        <taxon>Magnoliopsida</taxon>
        <taxon>eudicotyledons</taxon>
        <taxon>Gunneridae</taxon>
        <taxon>Pentapetalae</taxon>
        <taxon>rosids</taxon>
        <taxon>fabids</taxon>
        <taxon>Malpighiales</taxon>
        <taxon>Euphorbiaceae</taxon>
        <taxon>Acalyphoideae</taxon>
        <taxon>Acalypheae</taxon>
        <taxon>Ricinus</taxon>
    </lineage>
</organism>
<dbReference type="Gene3D" id="3.30.420.40">
    <property type="match status" value="3"/>
</dbReference>
<evidence type="ECO:0000256" key="4">
    <source>
        <dbReference type="ARBA" id="ARBA00022840"/>
    </source>
</evidence>
<dbReference type="PRINTS" id="PR00301">
    <property type="entry name" value="HEATSHOCK70"/>
</dbReference>
<dbReference type="Proteomes" id="UP000008311">
    <property type="component" value="Unassembled WGS sequence"/>
</dbReference>
<dbReference type="FunFam" id="3.30.420.40:FF:000028">
    <property type="entry name" value="heat shock 70 kDa protein-like"/>
    <property type="match status" value="1"/>
</dbReference>
<dbReference type="GO" id="GO:0140662">
    <property type="term" value="F:ATP-dependent protein folding chaperone"/>
    <property type="evidence" value="ECO:0007669"/>
    <property type="project" value="InterPro"/>
</dbReference>
<dbReference type="InterPro" id="IPR043129">
    <property type="entry name" value="ATPase_NBD"/>
</dbReference>
<evidence type="ECO:0000313" key="6">
    <source>
        <dbReference type="Proteomes" id="UP000008311"/>
    </source>
</evidence>
<keyword evidence="6" id="KW-1185">Reference proteome</keyword>
<comment type="similarity">
    <text evidence="2">Belongs to the heat shock protein 70 family.</text>
</comment>